<dbReference type="AlphaFoldDB" id="A0A8J5J9X3"/>
<accession>A0A8J5J9X3</accession>
<name>A0A8J5J9X3_9STRA</name>
<organism evidence="1 2">
    <name type="scientific">Phytophthora aleatoria</name>
    <dbReference type="NCBI Taxonomy" id="2496075"/>
    <lineage>
        <taxon>Eukaryota</taxon>
        <taxon>Sar</taxon>
        <taxon>Stramenopiles</taxon>
        <taxon>Oomycota</taxon>
        <taxon>Peronosporomycetes</taxon>
        <taxon>Peronosporales</taxon>
        <taxon>Peronosporaceae</taxon>
        <taxon>Phytophthora</taxon>
    </lineage>
</organism>
<comment type="caution">
    <text evidence="1">The sequence shown here is derived from an EMBL/GenBank/DDBJ whole genome shotgun (WGS) entry which is preliminary data.</text>
</comment>
<keyword evidence="2" id="KW-1185">Reference proteome</keyword>
<dbReference type="Proteomes" id="UP000709295">
    <property type="component" value="Unassembled WGS sequence"/>
</dbReference>
<dbReference type="EMBL" id="JAENGY010000195">
    <property type="protein sequence ID" value="KAG6969971.1"/>
    <property type="molecule type" value="Genomic_DNA"/>
</dbReference>
<protein>
    <submittedName>
        <fullName evidence="1">Uncharacterized protein</fullName>
    </submittedName>
</protein>
<reference evidence="1" key="1">
    <citation type="submission" date="2021-01" db="EMBL/GenBank/DDBJ databases">
        <title>Phytophthora aleatoria, a newly-described species from Pinus radiata is distinct from Phytophthora cactorum isolates based on comparative genomics.</title>
        <authorList>
            <person name="Mcdougal R."/>
            <person name="Panda P."/>
            <person name="Williams N."/>
            <person name="Studholme D.J."/>
        </authorList>
    </citation>
    <scope>NUCLEOTIDE SEQUENCE</scope>
    <source>
        <strain evidence="1">NZFS 4037</strain>
    </source>
</reference>
<evidence type="ECO:0000313" key="2">
    <source>
        <dbReference type="Proteomes" id="UP000709295"/>
    </source>
</evidence>
<sequence>MEVDSECKYGKDVRSVVEQARRWVSESPLQHFMAYLSVDFAVSRANPWRMSRI</sequence>
<proteinExistence type="predicted"/>
<gene>
    <name evidence="1" type="ORF">JG688_00005082</name>
</gene>
<evidence type="ECO:0000313" key="1">
    <source>
        <dbReference type="EMBL" id="KAG6969971.1"/>
    </source>
</evidence>